<evidence type="ECO:0000313" key="9">
    <source>
        <dbReference type="EMBL" id="CAE0374844.1"/>
    </source>
</evidence>
<dbReference type="Pfam" id="PF00425">
    <property type="entry name" value="Chorismate_bind"/>
    <property type="match status" value="1"/>
</dbReference>
<feature type="chain" id="PRO_5030521323" description="isochorismate synthase" evidence="7">
    <location>
        <begin position="17"/>
        <end position="498"/>
    </location>
</feature>
<evidence type="ECO:0000256" key="7">
    <source>
        <dbReference type="SAM" id="SignalP"/>
    </source>
</evidence>
<comment type="catalytic activity">
    <reaction evidence="1">
        <text>chorismate = isochorismate</text>
        <dbReference type="Rhea" id="RHEA:18985"/>
        <dbReference type="ChEBI" id="CHEBI:29748"/>
        <dbReference type="ChEBI" id="CHEBI:29780"/>
        <dbReference type="EC" id="5.4.4.2"/>
    </reaction>
</comment>
<keyword evidence="7" id="KW-0732">Signal</keyword>
<evidence type="ECO:0000256" key="6">
    <source>
        <dbReference type="SAM" id="MobiDB-lite"/>
    </source>
</evidence>
<dbReference type="InterPro" id="IPR015890">
    <property type="entry name" value="Chorismate_C"/>
</dbReference>
<dbReference type="NCBIfam" id="TIGR00543">
    <property type="entry name" value="isochor_syn"/>
    <property type="match status" value="1"/>
</dbReference>
<dbReference type="Gene3D" id="3.60.120.10">
    <property type="entry name" value="Anthranilate synthase"/>
    <property type="match status" value="1"/>
</dbReference>
<dbReference type="InterPro" id="IPR004561">
    <property type="entry name" value="IsoChor_synthase"/>
</dbReference>
<organism evidence="9">
    <name type="scientific">Aureoumbra lagunensis</name>
    <dbReference type="NCBI Taxonomy" id="44058"/>
    <lineage>
        <taxon>Eukaryota</taxon>
        <taxon>Sar</taxon>
        <taxon>Stramenopiles</taxon>
        <taxon>Ochrophyta</taxon>
        <taxon>Pelagophyceae</taxon>
        <taxon>Pelagomonadales</taxon>
        <taxon>Aureoumbra</taxon>
    </lineage>
</organism>
<dbReference type="EMBL" id="HBIJ01023656">
    <property type="protein sequence ID" value="CAE0374844.1"/>
    <property type="molecule type" value="Transcribed_RNA"/>
</dbReference>
<dbReference type="GO" id="GO:0008909">
    <property type="term" value="F:isochorismate synthase activity"/>
    <property type="evidence" value="ECO:0007669"/>
    <property type="project" value="UniProtKB-EC"/>
</dbReference>
<gene>
    <name evidence="9" type="ORF">ALAG00032_LOCUS15648</name>
</gene>
<name>A0A7S3K744_9STRA</name>
<feature type="compositionally biased region" description="Polar residues" evidence="6">
    <location>
        <begin position="488"/>
        <end position="498"/>
    </location>
</feature>
<dbReference type="SUPFAM" id="SSF56322">
    <property type="entry name" value="ADC synthase"/>
    <property type="match status" value="1"/>
</dbReference>
<dbReference type="InterPro" id="IPR005801">
    <property type="entry name" value="ADC_synthase"/>
</dbReference>
<reference evidence="9" key="1">
    <citation type="submission" date="2021-01" db="EMBL/GenBank/DDBJ databases">
        <authorList>
            <person name="Corre E."/>
            <person name="Pelletier E."/>
            <person name="Niang G."/>
            <person name="Scheremetjew M."/>
            <person name="Finn R."/>
            <person name="Kale V."/>
            <person name="Holt S."/>
            <person name="Cochrane G."/>
            <person name="Meng A."/>
            <person name="Brown T."/>
            <person name="Cohen L."/>
        </authorList>
    </citation>
    <scope>NUCLEOTIDE SEQUENCE</scope>
    <source>
        <strain evidence="9">CCMP1510</strain>
    </source>
</reference>
<keyword evidence="4" id="KW-0413">Isomerase</keyword>
<evidence type="ECO:0000256" key="5">
    <source>
        <dbReference type="ARBA" id="ARBA00041564"/>
    </source>
</evidence>
<evidence type="ECO:0000256" key="4">
    <source>
        <dbReference type="ARBA" id="ARBA00023235"/>
    </source>
</evidence>
<feature type="signal peptide" evidence="7">
    <location>
        <begin position="1"/>
        <end position="16"/>
    </location>
</feature>
<feature type="region of interest" description="Disordered" evidence="6">
    <location>
        <begin position="476"/>
        <end position="498"/>
    </location>
</feature>
<dbReference type="PANTHER" id="PTHR42839">
    <property type="entry name" value="ISOCHORISMATE SYNTHASE ENTC"/>
    <property type="match status" value="1"/>
</dbReference>
<dbReference type="AlphaFoldDB" id="A0A7S3K744"/>
<comment type="similarity">
    <text evidence="2">Belongs to the isochorismate synthase family.</text>
</comment>
<accession>A0A7S3K744</accession>
<evidence type="ECO:0000256" key="2">
    <source>
        <dbReference type="ARBA" id="ARBA00005297"/>
    </source>
</evidence>
<sequence>MIQFVIWLLLSFSCWSLNPSMIETQKAVAKATHELSLMLERQPSKKLHRYETRIETRAKSGIALEWLVRQQGETRCYWAVPDEYCLAGVGIAEMFHGKKNLPRRIFRRASRLPQGAYFIGGQRFDFESEKRSKEWEAFNDYCMILPRIVLEQTKNGELLLACHTRAQDIVETKQLLEKSALSYLKEINCSTNEQIIVKETVPSRLEWKLIVKHFLLSPQVDKVVPARRRQFQSAKIDPWRVLTALEAQPGTCEHCYRFGLQLQDNNATFFGASPELLCAIENDNQLRCDVLAGTRPRKRNLYEDEALGAELLDSAKDALENDIVTHFVRRRLKHLAHNITISHVHIIKLATVQHLRRQVIAYLRPKVRIRTVINALHPTPATLGSPKLQATTFLRKHEPFDRGWFAGPFGILGRKRGTKKSSAIFAVAIRSALISSKHIFAYAGAGLVAGSDPNHEADEVDAKLKPIHHALIQQAVSSSEKEGGLDHTTITTLSSEEE</sequence>
<evidence type="ECO:0000256" key="3">
    <source>
        <dbReference type="ARBA" id="ARBA00012824"/>
    </source>
</evidence>
<dbReference type="EC" id="5.4.4.2" evidence="3"/>
<protein>
    <recommendedName>
        <fullName evidence="3">isochorismate synthase</fullName>
        <ecNumber evidence="3">5.4.4.2</ecNumber>
    </recommendedName>
    <alternativeName>
        <fullName evidence="5">Isochorismate mutase</fullName>
    </alternativeName>
</protein>
<feature type="domain" description="Chorismate-utilising enzyme C-terminal" evidence="8">
    <location>
        <begin position="218"/>
        <end position="463"/>
    </location>
</feature>
<proteinExistence type="inferred from homology"/>
<evidence type="ECO:0000256" key="1">
    <source>
        <dbReference type="ARBA" id="ARBA00000799"/>
    </source>
</evidence>
<evidence type="ECO:0000259" key="8">
    <source>
        <dbReference type="Pfam" id="PF00425"/>
    </source>
</evidence>
<dbReference type="PANTHER" id="PTHR42839:SF2">
    <property type="entry name" value="ISOCHORISMATE SYNTHASE ENTC"/>
    <property type="match status" value="1"/>
</dbReference>